<dbReference type="Gene3D" id="2.40.40.10">
    <property type="entry name" value="RlpA-like domain"/>
    <property type="match status" value="1"/>
</dbReference>
<accession>A0AAD3Y4F5</accession>
<dbReference type="Proteomes" id="UP001279734">
    <property type="component" value="Unassembled WGS sequence"/>
</dbReference>
<evidence type="ECO:0000259" key="1">
    <source>
        <dbReference type="PROSITE" id="PS50842"/>
    </source>
</evidence>
<dbReference type="PANTHER" id="PTHR46996">
    <property type="entry name" value="OS05G0488500 PROTEIN"/>
    <property type="match status" value="1"/>
</dbReference>
<dbReference type="SUPFAM" id="SSF50685">
    <property type="entry name" value="Barwin-like endoglucanases"/>
    <property type="match status" value="1"/>
</dbReference>
<protein>
    <recommendedName>
        <fullName evidence="1">Expansin-like EG45 domain-containing protein</fullName>
    </recommendedName>
</protein>
<dbReference type="InterPro" id="IPR036908">
    <property type="entry name" value="RlpA-like_sf"/>
</dbReference>
<sequence>MAAWAFAICTGQKCENPNCRGLRKAAEFDIQLETEEQLKNSNSLVKDPVKMCSFELPRDHHRQLEDKLKKMAPLMEKLFLCFGRGVGVPLVEWKFQGQGSLERLRNRINDTVNCTTAVADRQPESSMDLHCPIISATPVFPIDYSVWHLSTSEHVGTVPWLWASMEDTLLLLSSLYPGDWFSACFQTRCKNRALCSKIGTTVVSTALTLTSSTDLVLSSRTFRAIVNYGMDQTPLKLGMVDIEYKWVPCENKEKY</sequence>
<keyword evidence="3" id="KW-1185">Reference proteome</keyword>
<gene>
    <name evidence="2" type="ORF">Nepgr_028827</name>
</gene>
<dbReference type="EMBL" id="BSYO01000032">
    <property type="protein sequence ID" value="GMH26984.1"/>
    <property type="molecule type" value="Genomic_DNA"/>
</dbReference>
<dbReference type="AlphaFoldDB" id="A0AAD3Y4F5"/>
<dbReference type="PANTHER" id="PTHR46996:SF4">
    <property type="entry name" value="RIBOSOMAL PROTEIN L34E SUPERFAMILY PROTEIN"/>
    <property type="match status" value="1"/>
</dbReference>
<reference evidence="2" key="1">
    <citation type="submission" date="2023-05" db="EMBL/GenBank/DDBJ databases">
        <title>Nepenthes gracilis genome sequencing.</title>
        <authorList>
            <person name="Fukushima K."/>
        </authorList>
    </citation>
    <scope>NUCLEOTIDE SEQUENCE</scope>
    <source>
        <strain evidence="2">SING2019-196</strain>
    </source>
</reference>
<dbReference type="PROSITE" id="PS50842">
    <property type="entry name" value="EXPANSIN_EG45"/>
    <property type="match status" value="1"/>
</dbReference>
<name>A0AAD3Y4F5_NEPGR</name>
<evidence type="ECO:0000313" key="2">
    <source>
        <dbReference type="EMBL" id="GMH26984.1"/>
    </source>
</evidence>
<comment type="caution">
    <text evidence="2">The sequence shown here is derived from an EMBL/GenBank/DDBJ whole genome shotgun (WGS) entry which is preliminary data.</text>
</comment>
<dbReference type="InterPro" id="IPR007112">
    <property type="entry name" value="Expansin/allergen_DPBB_dom"/>
</dbReference>
<organism evidence="2 3">
    <name type="scientific">Nepenthes gracilis</name>
    <name type="common">Slender pitcher plant</name>
    <dbReference type="NCBI Taxonomy" id="150966"/>
    <lineage>
        <taxon>Eukaryota</taxon>
        <taxon>Viridiplantae</taxon>
        <taxon>Streptophyta</taxon>
        <taxon>Embryophyta</taxon>
        <taxon>Tracheophyta</taxon>
        <taxon>Spermatophyta</taxon>
        <taxon>Magnoliopsida</taxon>
        <taxon>eudicotyledons</taxon>
        <taxon>Gunneridae</taxon>
        <taxon>Pentapetalae</taxon>
        <taxon>Caryophyllales</taxon>
        <taxon>Nepenthaceae</taxon>
        <taxon>Nepenthes</taxon>
    </lineage>
</organism>
<evidence type="ECO:0000313" key="3">
    <source>
        <dbReference type="Proteomes" id="UP001279734"/>
    </source>
</evidence>
<feature type="domain" description="Expansin-like EG45" evidence="1">
    <location>
        <begin position="178"/>
        <end position="254"/>
    </location>
</feature>
<proteinExistence type="predicted"/>